<dbReference type="EMBL" id="CM046131">
    <property type="protein sequence ID" value="KAI8430821.1"/>
    <property type="molecule type" value="Genomic_DNA"/>
</dbReference>
<reference evidence="1 2" key="1">
    <citation type="journal article" date="2022" name="Genome Biol. Evol.">
        <title>The Spruce Budworm Genome: Reconstructing the Evolutionary History of Antifreeze Proteins.</title>
        <authorList>
            <person name="Beliveau C."/>
            <person name="Gagne P."/>
            <person name="Picq S."/>
            <person name="Vernygora O."/>
            <person name="Keeling C.I."/>
            <person name="Pinkney K."/>
            <person name="Doucet D."/>
            <person name="Wen F."/>
            <person name="Johnston J.S."/>
            <person name="Maaroufi H."/>
            <person name="Boyle B."/>
            <person name="Laroche J."/>
            <person name="Dewar K."/>
            <person name="Juretic N."/>
            <person name="Blackburn G."/>
            <person name="Nisole A."/>
            <person name="Brunet B."/>
            <person name="Brandao M."/>
            <person name="Lumley L."/>
            <person name="Duan J."/>
            <person name="Quan G."/>
            <person name="Lucarotti C.J."/>
            <person name="Roe A.D."/>
            <person name="Sperling F.A.H."/>
            <person name="Levesque R.C."/>
            <person name="Cusson M."/>
        </authorList>
    </citation>
    <scope>NUCLEOTIDE SEQUENCE [LARGE SCALE GENOMIC DNA]</scope>
    <source>
        <strain evidence="1">Glfc:IPQL:Cfum</strain>
    </source>
</reference>
<organism evidence="1 2">
    <name type="scientific">Choristoneura fumiferana</name>
    <name type="common">Spruce budworm moth</name>
    <name type="synonym">Archips fumiferana</name>
    <dbReference type="NCBI Taxonomy" id="7141"/>
    <lineage>
        <taxon>Eukaryota</taxon>
        <taxon>Metazoa</taxon>
        <taxon>Ecdysozoa</taxon>
        <taxon>Arthropoda</taxon>
        <taxon>Hexapoda</taxon>
        <taxon>Insecta</taxon>
        <taxon>Pterygota</taxon>
        <taxon>Neoptera</taxon>
        <taxon>Endopterygota</taxon>
        <taxon>Lepidoptera</taxon>
        <taxon>Glossata</taxon>
        <taxon>Ditrysia</taxon>
        <taxon>Tortricoidea</taxon>
        <taxon>Tortricidae</taxon>
        <taxon>Tortricinae</taxon>
        <taxon>Choristoneura</taxon>
    </lineage>
</organism>
<evidence type="ECO:0000313" key="1">
    <source>
        <dbReference type="EMBL" id="KAI8430821.1"/>
    </source>
</evidence>
<dbReference type="Proteomes" id="UP001064048">
    <property type="component" value="Chromosome Z"/>
</dbReference>
<keyword evidence="2" id="KW-1185">Reference proteome</keyword>
<accession>A0ACC0K356</accession>
<sequence length="153" mass="17354">MFKYIFIFFAMFLPRLIRPDSPNSNEGNNDKLILKPAELVDLILEERMRTEGVKAKERTRGVNAVLRFGDFDKQTADTKTDECTDDGETLKSRKVWSRWSKWGPCSVSCGAGVITRRRACVAGRCARGEAEEQRRACSRAPCHPPHEPHDEAV</sequence>
<evidence type="ECO:0000313" key="2">
    <source>
        <dbReference type="Proteomes" id="UP001064048"/>
    </source>
</evidence>
<comment type="caution">
    <text evidence="1">The sequence shown here is derived from an EMBL/GenBank/DDBJ whole genome shotgun (WGS) entry which is preliminary data.</text>
</comment>
<protein>
    <submittedName>
        <fullName evidence="1">Uncharacterized protein</fullName>
    </submittedName>
</protein>
<name>A0ACC0K356_CHOFU</name>
<gene>
    <name evidence="1" type="ORF">MSG28_000976</name>
</gene>
<proteinExistence type="predicted"/>